<accession>A0AAV4TLJ4</accession>
<name>A0AAV4TLJ4_9ARAC</name>
<protein>
    <submittedName>
        <fullName evidence="1">Uncharacterized protein</fullName>
    </submittedName>
</protein>
<gene>
    <name evidence="1" type="ORF">CDAR_20281</name>
</gene>
<dbReference type="Proteomes" id="UP001054837">
    <property type="component" value="Unassembled WGS sequence"/>
</dbReference>
<keyword evidence="2" id="KW-1185">Reference proteome</keyword>
<comment type="caution">
    <text evidence="1">The sequence shown here is derived from an EMBL/GenBank/DDBJ whole genome shotgun (WGS) entry which is preliminary data.</text>
</comment>
<reference evidence="1 2" key="1">
    <citation type="submission" date="2021-06" db="EMBL/GenBank/DDBJ databases">
        <title>Caerostris darwini draft genome.</title>
        <authorList>
            <person name="Kono N."/>
            <person name="Arakawa K."/>
        </authorList>
    </citation>
    <scope>NUCLEOTIDE SEQUENCE [LARGE SCALE GENOMIC DNA]</scope>
</reference>
<evidence type="ECO:0000313" key="1">
    <source>
        <dbReference type="EMBL" id="GIY46356.1"/>
    </source>
</evidence>
<dbReference type="EMBL" id="BPLQ01009756">
    <property type="protein sequence ID" value="GIY46356.1"/>
    <property type="molecule type" value="Genomic_DNA"/>
</dbReference>
<proteinExistence type="predicted"/>
<evidence type="ECO:0000313" key="2">
    <source>
        <dbReference type="Proteomes" id="UP001054837"/>
    </source>
</evidence>
<sequence>MLCVSQSLTGCNMCEPYTPLVIKDGVALSACFFSNFHGMQVEAHPIVDENFTLKDVYKVNPNMKAALLFCVRPEYRGTARNCCVNLAHVAFGDLEDGRQFGGDIIFSNGIRVAIGGGLFESSDSPLGSIVTFSGSNIRAETVIIKGDIEDENVIRSKFLRFKNTHLDVCDNEASQSYAFNFSRVESKSKYSRVNLICSVFNEIFPHIPIIGYIGIKTFGREIVKGRRRRMIQGDGSVFVVIALRD</sequence>
<organism evidence="1 2">
    <name type="scientific">Caerostris darwini</name>
    <dbReference type="NCBI Taxonomy" id="1538125"/>
    <lineage>
        <taxon>Eukaryota</taxon>
        <taxon>Metazoa</taxon>
        <taxon>Ecdysozoa</taxon>
        <taxon>Arthropoda</taxon>
        <taxon>Chelicerata</taxon>
        <taxon>Arachnida</taxon>
        <taxon>Araneae</taxon>
        <taxon>Araneomorphae</taxon>
        <taxon>Entelegynae</taxon>
        <taxon>Araneoidea</taxon>
        <taxon>Araneidae</taxon>
        <taxon>Caerostris</taxon>
    </lineage>
</organism>
<dbReference type="AlphaFoldDB" id="A0AAV4TLJ4"/>